<evidence type="ECO:0000256" key="1">
    <source>
        <dbReference type="SAM" id="MobiDB-lite"/>
    </source>
</evidence>
<dbReference type="EMBL" id="JACAGB010000089">
    <property type="protein sequence ID" value="KAF6272741.1"/>
    <property type="molecule type" value="Genomic_DNA"/>
</dbReference>
<keyword evidence="3" id="KW-1185">Reference proteome</keyword>
<proteinExistence type="predicted"/>
<dbReference type="AlphaFoldDB" id="A0A7J7R9C4"/>
<evidence type="ECO:0000313" key="3">
    <source>
        <dbReference type="Proteomes" id="UP000558488"/>
    </source>
</evidence>
<feature type="compositionally biased region" description="Polar residues" evidence="1">
    <location>
        <begin position="141"/>
        <end position="155"/>
    </location>
</feature>
<feature type="region of interest" description="Disordered" evidence="1">
    <location>
        <begin position="141"/>
        <end position="207"/>
    </location>
</feature>
<dbReference type="Proteomes" id="UP000558488">
    <property type="component" value="Unassembled WGS sequence"/>
</dbReference>
<evidence type="ECO:0000313" key="2">
    <source>
        <dbReference type="EMBL" id="KAF6272741.1"/>
    </source>
</evidence>
<protein>
    <submittedName>
        <fullName evidence="2">Uncharacterized protein</fullName>
    </submittedName>
</protein>
<accession>A0A7J7R9C4</accession>
<name>A0A7J7R9C4_PIPKU</name>
<comment type="caution">
    <text evidence="2">The sequence shown here is derived from an EMBL/GenBank/DDBJ whole genome shotgun (WGS) entry which is preliminary data.</text>
</comment>
<sequence length="207" mass="22726">MEKPSLRWIWLSRLRNKQAPGKRHSKWQESTTRLPLGVLGKTYQPFPSDKPSPILFSSRPAVHSTRTIRVGLDHEPFLRHRTEQRGGHLQVGLGGWKNPLSWETDHFQEGGGRSCWRTWVSSLVIRGLRVRAQMARSLGNGASTGTHLASGTWRHTLNPMPGCGGKTASSRESGKDGAGKGPGAFSSCKPTPAWNSGEAQPSGCLER</sequence>
<reference evidence="2 3" key="1">
    <citation type="journal article" date="2020" name="Nature">
        <title>Six reference-quality genomes reveal evolution of bat adaptations.</title>
        <authorList>
            <person name="Jebb D."/>
            <person name="Huang Z."/>
            <person name="Pippel M."/>
            <person name="Hughes G.M."/>
            <person name="Lavrichenko K."/>
            <person name="Devanna P."/>
            <person name="Winkler S."/>
            <person name="Jermiin L.S."/>
            <person name="Skirmuntt E.C."/>
            <person name="Katzourakis A."/>
            <person name="Burkitt-Gray L."/>
            <person name="Ray D.A."/>
            <person name="Sullivan K.A.M."/>
            <person name="Roscito J.G."/>
            <person name="Kirilenko B.M."/>
            <person name="Davalos L.M."/>
            <person name="Corthals A.P."/>
            <person name="Power M.L."/>
            <person name="Jones G."/>
            <person name="Ransome R.D."/>
            <person name="Dechmann D.K.N."/>
            <person name="Locatelli A.G."/>
            <person name="Puechmaille S.J."/>
            <person name="Fedrigo O."/>
            <person name="Jarvis E.D."/>
            <person name="Hiller M."/>
            <person name="Vernes S.C."/>
            <person name="Myers E.W."/>
            <person name="Teeling E.C."/>
        </authorList>
    </citation>
    <scope>NUCLEOTIDE SEQUENCE [LARGE SCALE GENOMIC DNA]</scope>
    <source>
        <strain evidence="2">MPipKuh1</strain>
        <tissue evidence="2">Flight muscle</tissue>
    </source>
</reference>
<organism evidence="2 3">
    <name type="scientific">Pipistrellus kuhlii</name>
    <name type="common">Kuhl's pipistrelle</name>
    <dbReference type="NCBI Taxonomy" id="59472"/>
    <lineage>
        <taxon>Eukaryota</taxon>
        <taxon>Metazoa</taxon>
        <taxon>Chordata</taxon>
        <taxon>Craniata</taxon>
        <taxon>Vertebrata</taxon>
        <taxon>Euteleostomi</taxon>
        <taxon>Mammalia</taxon>
        <taxon>Eutheria</taxon>
        <taxon>Laurasiatheria</taxon>
        <taxon>Chiroptera</taxon>
        <taxon>Yangochiroptera</taxon>
        <taxon>Vespertilionidae</taxon>
        <taxon>Pipistrellus</taxon>
    </lineage>
</organism>
<gene>
    <name evidence="2" type="ORF">mPipKuh1_010711</name>
</gene>